<sequence>MANSASFETVYPVLDKKQIEVAQRFASEKPRLFQSGETLFFAGERDAPAWLVVEGQLEIIQRAGVAGEQVITRFGPGQFSGEVSQLSGYPALVSGRAGASGCSAIPFNASHVRAMLIGAAELGEIVMRAFILRRANLVANGGSGCVLVGKRESSQLIHLEGFLRRNGYPYTVLNSAPGGDGAALVERLGFTELDLPLMVCPSGEVLRSPNEAAAAQSLGITAELDSLKTYDVAIVGAGPAGLAAAVYAGSEGLSVVVLEEAVAGGQAGASMRIENYLGFPEGITGQALMERALNQALKFGAAIVLPLAVKKLKRPDKFAGTPYQVLLANGDVVITKTVVIATGARYRKPDIPNLSKLESSGISYWVSPIEGQICSGEDVVLVGGGNSAGQAVVYLAPQVRRLRLVVRRPLEETMSAYLIDRISALKNVELQVDSEVKSLATDQQGRLEFATVQNIKTYENSKVRLSHLFLFIGADPNSDWLPVDLSIDDRGFIKTGMDVARVEFEPAELLSLETSMPNVFAIGDIRSGSTKRVAAAVGEGAMVVSQIHQALKRTKL</sequence>
<feature type="domain" description="Cyclic nucleotide-binding" evidence="4">
    <location>
        <begin position="33"/>
        <end position="133"/>
    </location>
</feature>
<dbReference type="Gene3D" id="2.60.120.10">
    <property type="entry name" value="Jelly Rolls"/>
    <property type="match status" value="1"/>
</dbReference>
<dbReference type="EMBL" id="JACIGY010000003">
    <property type="protein sequence ID" value="MBB4412405.1"/>
    <property type="molecule type" value="Genomic_DNA"/>
</dbReference>
<dbReference type="PRINTS" id="PR00368">
    <property type="entry name" value="FADPNR"/>
</dbReference>
<dbReference type="SUPFAM" id="SSF51206">
    <property type="entry name" value="cAMP-binding domain-like"/>
    <property type="match status" value="1"/>
</dbReference>
<keyword evidence="2" id="KW-0285">Flavoprotein</keyword>
<dbReference type="EMBL" id="JACIGW010000003">
    <property type="protein sequence ID" value="MBB4349373.1"/>
    <property type="molecule type" value="Genomic_DNA"/>
</dbReference>
<dbReference type="AlphaFoldDB" id="A0A7W6Y2J9"/>
<evidence type="ECO:0000313" key="8">
    <source>
        <dbReference type="Proteomes" id="UP000520770"/>
    </source>
</evidence>
<dbReference type="InterPro" id="IPR050097">
    <property type="entry name" value="Ferredoxin-NADP_redctase_2"/>
</dbReference>
<dbReference type="Gene3D" id="3.50.50.60">
    <property type="entry name" value="FAD/NAD(P)-binding domain"/>
    <property type="match status" value="2"/>
</dbReference>
<evidence type="ECO:0000313" key="5">
    <source>
        <dbReference type="EMBL" id="MBB4349373.1"/>
    </source>
</evidence>
<evidence type="ECO:0000256" key="1">
    <source>
        <dbReference type="ARBA" id="ARBA00018719"/>
    </source>
</evidence>
<gene>
    <name evidence="6" type="ORF">GGE31_002918</name>
    <name evidence="5" type="ORF">GGE33_003135</name>
    <name evidence="7" type="ORF">GGE35_002859</name>
</gene>
<dbReference type="InterPro" id="IPR018490">
    <property type="entry name" value="cNMP-bd_dom_sf"/>
</dbReference>
<dbReference type="PANTHER" id="PTHR48105">
    <property type="entry name" value="THIOREDOXIN REDUCTASE 1-RELATED-RELATED"/>
    <property type="match status" value="1"/>
</dbReference>
<dbReference type="Pfam" id="PF07992">
    <property type="entry name" value="Pyr_redox_2"/>
    <property type="match status" value="1"/>
</dbReference>
<protein>
    <recommendedName>
        <fullName evidence="1">Thioredoxin reductase</fullName>
    </recommendedName>
</protein>
<evidence type="ECO:0000313" key="9">
    <source>
        <dbReference type="Proteomes" id="UP000524535"/>
    </source>
</evidence>
<dbReference type="PROSITE" id="PS50042">
    <property type="entry name" value="CNMP_BINDING_3"/>
    <property type="match status" value="1"/>
</dbReference>
<comment type="caution">
    <text evidence="7">The sequence shown here is derived from an EMBL/GenBank/DDBJ whole genome shotgun (WGS) entry which is preliminary data.</text>
</comment>
<keyword evidence="9" id="KW-1185">Reference proteome</keyword>
<dbReference type="RefSeq" id="WP_183824509.1">
    <property type="nucleotide sequence ID" value="NZ_JACIGW010000003.1"/>
</dbReference>
<accession>A0A7W6Y2J9</accession>
<dbReference type="CDD" id="cd00038">
    <property type="entry name" value="CAP_ED"/>
    <property type="match status" value="1"/>
</dbReference>
<dbReference type="Proteomes" id="UP000524535">
    <property type="component" value="Unassembled WGS sequence"/>
</dbReference>
<reference evidence="8 9" key="1">
    <citation type="submission" date="2020-08" db="EMBL/GenBank/DDBJ databases">
        <title>Genomic Encyclopedia of Type Strains, Phase IV (KMG-V): Genome sequencing to study the core and pangenomes of soil and plant-associated prokaryotes.</title>
        <authorList>
            <person name="Whitman W."/>
        </authorList>
    </citation>
    <scope>NUCLEOTIDE SEQUENCE [LARGE SCALE GENOMIC DNA]</scope>
    <source>
        <strain evidence="6 9">SEMIA 444</strain>
        <strain evidence="5 8">SEMIA 448</strain>
        <strain evidence="7 10">SEMIA 452</strain>
    </source>
</reference>
<evidence type="ECO:0000259" key="4">
    <source>
        <dbReference type="PROSITE" id="PS50042"/>
    </source>
</evidence>
<evidence type="ECO:0000313" key="10">
    <source>
        <dbReference type="Proteomes" id="UP000576087"/>
    </source>
</evidence>
<evidence type="ECO:0000313" key="6">
    <source>
        <dbReference type="EMBL" id="MBB4412405.1"/>
    </source>
</evidence>
<evidence type="ECO:0000313" key="7">
    <source>
        <dbReference type="EMBL" id="MBB4447037.1"/>
    </source>
</evidence>
<dbReference type="InterPro" id="IPR014710">
    <property type="entry name" value="RmlC-like_jellyroll"/>
</dbReference>
<proteinExistence type="predicted"/>
<dbReference type="PRINTS" id="PR00469">
    <property type="entry name" value="PNDRDTASEII"/>
</dbReference>
<dbReference type="InterPro" id="IPR023753">
    <property type="entry name" value="FAD/NAD-binding_dom"/>
</dbReference>
<evidence type="ECO:0000256" key="3">
    <source>
        <dbReference type="ARBA" id="ARBA00023002"/>
    </source>
</evidence>
<dbReference type="SUPFAM" id="SSF51905">
    <property type="entry name" value="FAD/NAD(P)-binding domain"/>
    <property type="match status" value="1"/>
</dbReference>
<dbReference type="GO" id="GO:0016491">
    <property type="term" value="F:oxidoreductase activity"/>
    <property type="evidence" value="ECO:0007669"/>
    <property type="project" value="UniProtKB-KW"/>
</dbReference>
<keyword evidence="3 7" id="KW-0560">Oxidoreductase</keyword>
<organism evidence="7 10">
    <name type="scientific">Aliirhizobium cellulosilyticum</name>
    <dbReference type="NCBI Taxonomy" id="393664"/>
    <lineage>
        <taxon>Bacteria</taxon>
        <taxon>Pseudomonadati</taxon>
        <taxon>Pseudomonadota</taxon>
        <taxon>Alphaproteobacteria</taxon>
        <taxon>Hyphomicrobiales</taxon>
        <taxon>Rhizobiaceae</taxon>
        <taxon>Aliirhizobium</taxon>
    </lineage>
</organism>
<dbReference type="Proteomes" id="UP000520770">
    <property type="component" value="Unassembled WGS sequence"/>
</dbReference>
<dbReference type="EMBL" id="JACIHM010000003">
    <property type="protein sequence ID" value="MBB4447037.1"/>
    <property type="molecule type" value="Genomic_DNA"/>
</dbReference>
<name>A0A7W6Y2J9_9HYPH</name>
<dbReference type="Proteomes" id="UP000576087">
    <property type="component" value="Unassembled WGS sequence"/>
</dbReference>
<dbReference type="InterPro" id="IPR036188">
    <property type="entry name" value="FAD/NAD-bd_sf"/>
</dbReference>
<evidence type="ECO:0000256" key="2">
    <source>
        <dbReference type="ARBA" id="ARBA00022630"/>
    </source>
</evidence>
<dbReference type="Pfam" id="PF00027">
    <property type="entry name" value="cNMP_binding"/>
    <property type="match status" value="1"/>
</dbReference>
<dbReference type="InterPro" id="IPR000595">
    <property type="entry name" value="cNMP-bd_dom"/>
</dbReference>